<evidence type="ECO:0000256" key="1">
    <source>
        <dbReference type="SAM" id="MobiDB-lite"/>
    </source>
</evidence>
<evidence type="ECO:0000313" key="2">
    <source>
        <dbReference type="EMBL" id="KIN00685.1"/>
    </source>
</evidence>
<evidence type="ECO:0000313" key="3">
    <source>
        <dbReference type="Proteomes" id="UP000054321"/>
    </source>
</evidence>
<keyword evidence="3" id="KW-1185">Reference proteome</keyword>
<feature type="non-terminal residue" evidence="2">
    <location>
        <position position="1"/>
    </location>
</feature>
<accession>A0A0C3HBY0</accession>
<dbReference type="SUPFAM" id="SSF54909">
    <property type="entry name" value="Dimeric alpha+beta barrel"/>
    <property type="match status" value="1"/>
</dbReference>
<dbReference type="HOGENOM" id="CLU_053354_1_0_1"/>
<name>A0A0C3HBY0_OIDMZ</name>
<dbReference type="InParanoid" id="A0A0C3HBY0"/>
<dbReference type="Pfam" id="PF13826">
    <property type="entry name" value="Monooxy_af470-like"/>
    <property type="match status" value="1"/>
</dbReference>
<dbReference type="AlphaFoldDB" id="A0A0C3HBY0"/>
<sequence length="270" mass="30159">DLSLSTSLLIGALLQCILVLALPPVYALTPAFLILVVRTIDTLLITNGIKPNPYLHNVFPKRTTAQVLDKNGNFSGAGQEKIAVLLLGAKTNHPMGVFAPDFPKLGEYNQSMVNELQDPNSQDNGFLGYTTFTKKDERGATETLMISYWRSVEHVHAYAHSPLHEKAWLWWDRSLAGHKHIGIYHEVFESPKGMWEGIYINFQPTLLGATTYLKKDGELEGGEVKHEWVSGLLDANRGRMKTSNGRRGQKGRDTDEDKFGANYYEDNAAN</sequence>
<dbReference type="OrthoDB" id="3202396at2759"/>
<gene>
    <name evidence="2" type="ORF">OIDMADRAFT_124659</name>
</gene>
<feature type="compositionally biased region" description="Basic and acidic residues" evidence="1">
    <location>
        <begin position="250"/>
        <end position="259"/>
    </location>
</feature>
<dbReference type="EMBL" id="KN832877">
    <property type="protein sequence ID" value="KIN00685.1"/>
    <property type="molecule type" value="Genomic_DNA"/>
</dbReference>
<evidence type="ECO:0008006" key="4">
    <source>
        <dbReference type="Google" id="ProtNLM"/>
    </source>
</evidence>
<reference evidence="3" key="2">
    <citation type="submission" date="2015-01" db="EMBL/GenBank/DDBJ databases">
        <title>Evolutionary Origins and Diversification of the Mycorrhizal Mutualists.</title>
        <authorList>
            <consortium name="DOE Joint Genome Institute"/>
            <consortium name="Mycorrhizal Genomics Consortium"/>
            <person name="Kohler A."/>
            <person name="Kuo A."/>
            <person name="Nagy L.G."/>
            <person name="Floudas D."/>
            <person name="Copeland A."/>
            <person name="Barry K.W."/>
            <person name="Cichocki N."/>
            <person name="Veneault-Fourrey C."/>
            <person name="LaButti K."/>
            <person name="Lindquist E.A."/>
            <person name="Lipzen A."/>
            <person name="Lundell T."/>
            <person name="Morin E."/>
            <person name="Murat C."/>
            <person name="Riley R."/>
            <person name="Ohm R."/>
            <person name="Sun H."/>
            <person name="Tunlid A."/>
            <person name="Henrissat B."/>
            <person name="Grigoriev I.V."/>
            <person name="Hibbett D.S."/>
            <person name="Martin F."/>
        </authorList>
    </citation>
    <scope>NUCLEOTIDE SEQUENCE [LARGE SCALE GENOMIC DNA]</scope>
    <source>
        <strain evidence="3">Zn</strain>
    </source>
</reference>
<reference evidence="2 3" key="1">
    <citation type="submission" date="2014-04" db="EMBL/GenBank/DDBJ databases">
        <authorList>
            <consortium name="DOE Joint Genome Institute"/>
            <person name="Kuo A."/>
            <person name="Martino E."/>
            <person name="Perotto S."/>
            <person name="Kohler A."/>
            <person name="Nagy L.G."/>
            <person name="Floudas D."/>
            <person name="Copeland A."/>
            <person name="Barry K.W."/>
            <person name="Cichocki N."/>
            <person name="Veneault-Fourrey C."/>
            <person name="LaButti K."/>
            <person name="Lindquist E.A."/>
            <person name="Lipzen A."/>
            <person name="Lundell T."/>
            <person name="Morin E."/>
            <person name="Murat C."/>
            <person name="Sun H."/>
            <person name="Tunlid A."/>
            <person name="Henrissat B."/>
            <person name="Grigoriev I.V."/>
            <person name="Hibbett D.S."/>
            <person name="Martin F."/>
            <person name="Nordberg H.P."/>
            <person name="Cantor M.N."/>
            <person name="Hua S.X."/>
        </authorList>
    </citation>
    <scope>NUCLEOTIDE SEQUENCE [LARGE SCALE GENOMIC DNA]</scope>
    <source>
        <strain evidence="2 3">Zn</strain>
    </source>
</reference>
<organism evidence="2 3">
    <name type="scientific">Oidiodendron maius (strain Zn)</name>
    <dbReference type="NCBI Taxonomy" id="913774"/>
    <lineage>
        <taxon>Eukaryota</taxon>
        <taxon>Fungi</taxon>
        <taxon>Dikarya</taxon>
        <taxon>Ascomycota</taxon>
        <taxon>Pezizomycotina</taxon>
        <taxon>Leotiomycetes</taxon>
        <taxon>Leotiomycetes incertae sedis</taxon>
        <taxon>Myxotrichaceae</taxon>
        <taxon>Oidiodendron</taxon>
    </lineage>
</organism>
<protein>
    <recommendedName>
        <fullName evidence="4">ABM domain-containing protein</fullName>
    </recommendedName>
</protein>
<feature type="region of interest" description="Disordered" evidence="1">
    <location>
        <begin position="239"/>
        <end position="270"/>
    </location>
</feature>
<dbReference type="STRING" id="913774.A0A0C3HBY0"/>
<dbReference type="InterPro" id="IPR025444">
    <property type="entry name" value="Monooxy_af470"/>
</dbReference>
<proteinExistence type="predicted"/>
<dbReference type="InterPro" id="IPR011008">
    <property type="entry name" value="Dimeric_a/b-barrel"/>
</dbReference>
<dbReference type="Proteomes" id="UP000054321">
    <property type="component" value="Unassembled WGS sequence"/>
</dbReference>
<dbReference type="Gene3D" id="3.30.70.100">
    <property type="match status" value="1"/>
</dbReference>